<dbReference type="STRING" id="1198029.A0A1U7LLM9"/>
<organism evidence="2 3">
    <name type="scientific">Neolecta irregularis (strain DAH-3)</name>
    <dbReference type="NCBI Taxonomy" id="1198029"/>
    <lineage>
        <taxon>Eukaryota</taxon>
        <taxon>Fungi</taxon>
        <taxon>Dikarya</taxon>
        <taxon>Ascomycota</taxon>
        <taxon>Taphrinomycotina</taxon>
        <taxon>Neolectales</taxon>
        <taxon>Neolectaceae</taxon>
        <taxon>Neolecta</taxon>
    </lineage>
</organism>
<dbReference type="Gene3D" id="3.50.50.60">
    <property type="entry name" value="FAD/NAD(P)-binding domain"/>
    <property type="match status" value="1"/>
</dbReference>
<gene>
    <name evidence="2" type="ORF">NEOLI_005309</name>
</gene>
<dbReference type="InterPro" id="IPR036188">
    <property type="entry name" value="FAD/NAD-bd_sf"/>
</dbReference>
<dbReference type="InterPro" id="IPR050281">
    <property type="entry name" value="Flavin_monoamine_oxidase"/>
</dbReference>
<evidence type="ECO:0000256" key="1">
    <source>
        <dbReference type="SAM" id="SignalP"/>
    </source>
</evidence>
<dbReference type="AlphaFoldDB" id="A0A1U7LLM9"/>
<name>A0A1U7LLM9_NEOID</name>
<dbReference type="SUPFAM" id="SSF51905">
    <property type="entry name" value="FAD/NAD(P)-binding domain"/>
    <property type="match status" value="1"/>
</dbReference>
<dbReference type="Proteomes" id="UP000186594">
    <property type="component" value="Unassembled WGS sequence"/>
</dbReference>
<sequence>MSLALILTTNQLLYSLPLSGLPVTEEIETSVVILGGGLAGVFALERFQNLGLNDIVLVEGRDMLGGRLQSTTFANHTIELGANWKVKEISNSLTE</sequence>
<feature type="chain" id="PRO_5012888679" evidence="1">
    <location>
        <begin position="16"/>
        <end position="95"/>
    </location>
</feature>
<reference evidence="2 3" key="1">
    <citation type="submission" date="2016-04" db="EMBL/GenBank/DDBJ databases">
        <title>Evolutionary innovation and constraint leading to complex multicellularity in the Ascomycota.</title>
        <authorList>
            <person name="Cisse O."/>
            <person name="Nguyen A."/>
            <person name="Hewitt D.A."/>
            <person name="Jedd G."/>
            <person name="Stajich J.E."/>
        </authorList>
    </citation>
    <scope>NUCLEOTIDE SEQUENCE [LARGE SCALE GENOMIC DNA]</scope>
    <source>
        <strain evidence="2 3">DAH-3</strain>
    </source>
</reference>
<dbReference type="PANTHER" id="PTHR10742:SF410">
    <property type="entry name" value="LYSINE-SPECIFIC HISTONE DEMETHYLASE 2"/>
    <property type="match status" value="1"/>
</dbReference>
<keyword evidence="1" id="KW-0732">Signal</keyword>
<keyword evidence="3" id="KW-1185">Reference proteome</keyword>
<evidence type="ECO:0000313" key="3">
    <source>
        <dbReference type="Proteomes" id="UP000186594"/>
    </source>
</evidence>
<evidence type="ECO:0000313" key="2">
    <source>
        <dbReference type="EMBL" id="OLL23565.1"/>
    </source>
</evidence>
<dbReference type="OrthoDB" id="5046242at2759"/>
<dbReference type="EMBL" id="LXFE01001493">
    <property type="protein sequence ID" value="OLL23565.1"/>
    <property type="molecule type" value="Genomic_DNA"/>
</dbReference>
<feature type="signal peptide" evidence="1">
    <location>
        <begin position="1"/>
        <end position="15"/>
    </location>
</feature>
<comment type="caution">
    <text evidence="2">The sequence shown here is derived from an EMBL/GenBank/DDBJ whole genome shotgun (WGS) entry which is preliminary data.</text>
</comment>
<dbReference type="Pfam" id="PF13450">
    <property type="entry name" value="NAD_binding_8"/>
    <property type="match status" value="1"/>
</dbReference>
<dbReference type="PANTHER" id="PTHR10742">
    <property type="entry name" value="FLAVIN MONOAMINE OXIDASE"/>
    <property type="match status" value="1"/>
</dbReference>
<protein>
    <submittedName>
        <fullName evidence="2">Polyamine oxidase</fullName>
    </submittedName>
</protein>
<accession>A0A1U7LLM9</accession>
<proteinExistence type="predicted"/>
<dbReference type="GO" id="GO:0016491">
    <property type="term" value="F:oxidoreductase activity"/>
    <property type="evidence" value="ECO:0007669"/>
    <property type="project" value="TreeGrafter"/>
</dbReference>